<protein>
    <submittedName>
        <fullName evidence="8">Flagellar biosynthetic protein FliR</fullName>
    </submittedName>
</protein>
<feature type="transmembrane region" description="Helical" evidence="7">
    <location>
        <begin position="81"/>
        <end position="114"/>
    </location>
</feature>
<evidence type="ECO:0000256" key="7">
    <source>
        <dbReference type="SAM" id="Phobius"/>
    </source>
</evidence>
<evidence type="ECO:0000313" key="8">
    <source>
        <dbReference type="EMBL" id="GAB77773.1"/>
    </source>
</evidence>
<evidence type="ECO:0000256" key="1">
    <source>
        <dbReference type="ARBA" id="ARBA00004651"/>
    </source>
</evidence>
<feature type="transmembrane region" description="Helical" evidence="7">
    <location>
        <begin position="182"/>
        <end position="208"/>
    </location>
</feature>
<dbReference type="AlphaFoldDB" id="K6V6B3"/>
<dbReference type="eggNOG" id="COG1684">
    <property type="taxonomic scope" value="Bacteria"/>
</dbReference>
<evidence type="ECO:0000256" key="6">
    <source>
        <dbReference type="ARBA" id="ARBA00023136"/>
    </source>
</evidence>
<gene>
    <name evidence="8" type="primary">fliR</name>
    <name evidence="8" type="ORF">AUCHE_08_00120</name>
</gene>
<dbReference type="RefSeq" id="WP_006502525.1">
    <property type="nucleotide sequence ID" value="NZ_BAGZ01000008.1"/>
</dbReference>
<dbReference type="GO" id="GO:0006605">
    <property type="term" value="P:protein targeting"/>
    <property type="evidence" value="ECO:0007669"/>
    <property type="project" value="InterPro"/>
</dbReference>
<evidence type="ECO:0000256" key="3">
    <source>
        <dbReference type="ARBA" id="ARBA00022475"/>
    </source>
</evidence>
<keyword evidence="9" id="KW-1185">Reference proteome</keyword>
<reference evidence="8 9" key="1">
    <citation type="submission" date="2012-08" db="EMBL/GenBank/DDBJ databases">
        <title>Whole genome shotgun sequence of Austwickia chelonae NBRC 105200.</title>
        <authorList>
            <person name="Yoshida I."/>
            <person name="Hosoyama A."/>
            <person name="Tsuchikane K."/>
            <person name="Katsumata H."/>
            <person name="Ando Y."/>
            <person name="Ohji S."/>
            <person name="Hamada M."/>
            <person name="Tamura T."/>
            <person name="Yamazoe A."/>
            <person name="Yamazaki S."/>
            <person name="Fujita N."/>
        </authorList>
    </citation>
    <scope>NUCLEOTIDE SEQUENCE [LARGE SCALE GENOMIC DNA]</scope>
    <source>
        <strain evidence="8 9">NBRC 105200</strain>
    </source>
</reference>
<evidence type="ECO:0000256" key="4">
    <source>
        <dbReference type="ARBA" id="ARBA00022692"/>
    </source>
</evidence>
<name>K6V6B3_9MICO</name>
<keyword evidence="8" id="KW-0969">Cilium</keyword>
<evidence type="ECO:0000256" key="2">
    <source>
        <dbReference type="ARBA" id="ARBA00009772"/>
    </source>
</evidence>
<comment type="caution">
    <text evidence="8">The sequence shown here is derived from an EMBL/GenBank/DDBJ whole genome shotgun (WGS) entry which is preliminary data.</text>
</comment>
<comment type="similarity">
    <text evidence="2">Belongs to the FliR/MopE/SpaR family.</text>
</comment>
<sequence>MNGAAPMALGVSAPYDLLIAHLLVMVRVLAFLVVAPPFNGRTVPMRVKGALAMAISFALAPTVAGSATFPDMPSLVWAVTYHFLTGAFMGFVALVFFSAVQAAGDLVDLFSMFTMSQLLDPMSNTQSGVFGRIEYLIGTTLLVASGGHLVMLRGLLTSFHLAPMHPPLWGDVARMGVSNLSTFFVAAMEISGPIVVVLVLADLALGLVSRAVPSLNIFQLAFPVKTVLTVALASVAVSLLPSAVSMLVGRVVDEMVPIDRFFGG</sequence>
<accession>K6V6B3</accession>
<keyword evidence="4 7" id="KW-0812">Transmembrane</keyword>
<dbReference type="Pfam" id="PF01311">
    <property type="entry name" value="Bac_export_1"/>
    <property type="match status" value="1"/>
</dbReference>
<feature type="transmembrane region" description="Helical" evidence="7">
    <location>
        <begin position="17"/>
        <end position="38"/>
    </location>
</feature>
<evidence type="ECO:0000256" key="5">
    <source>
        <dbReference type="ARBA" id="ARBA00022989"/>
    </source>
</evidence>
<comment type="subcellular location">
    <subcellularLocation>
        <location evidence="1">Cell membrane</location>
        <topology evidence="1">Multi-pass membrane protein</topology>
    </subcellularLocation>
</comment>
<keyword evidence="5 7" id="KW-1133">Transmembrane helix</keyword>
<dbReference type="InterPro" id="IPR002010">
    <property type="entry name" value="T3SS_IM_R"/>
</dbReference>
<evidence type="ECO:0000313" key="9">
    <source>
        <dbReference type="Proteomes" id="UP000008495"/>
    </source>
</evidence>
<keyword evidence="8" id="KW-0282">Flagellum</keyword>
<feature type="transmembrane region" description="Helical" evidence="7">
    <location>
        <begin position="135"/>
        <end position="162"/>
    </location>
</feature>
<dbReference type="EMBL" id="BAGZ01000008">
    <property type="protein sequence ID" value="GAB77773.1"/>
    <property type="molecule type" value="Genomic_DNA"/>
</dbReference>
<dbReference type="Proteomes" id="UP000008495">
    <property type="component" value="Unassembled WGS sequence"/>
</dbReference>
<dbReference type="PANTHER" id="PTHR30065:SF1">
    <property type="entry name" value="SURFACE PRESENTATION OF ANTIGENS PROTEIN SPAR"/>
    <property type="match status" value="1"/>
</dbReference>
<feature type="transmembrane region" description="Helical" evidence="7">
    <location>
        <begin position="220"/>
        <end position="240"/>
    </location>
</feature>
<feature type="transmembrane region" description="Helical" evidence="7">
    <location>
        <begin position="50"/>
        <end position="69"/>
    </location>
</feature>
<keyword evidence="8" id="KW-0966">Cell projection</keyword>
<proteinExistence type="inferred from homology"/>
<dbReference type="GO" id="GO:0005886">
    <property type="term" value="C:plasma membrane"/>
    <property type="evidence" value="ECO:0007669"/>
    <property type="project" value="UniProtKB-SubCell"/>
</dbReference>
<dbReference type="PANTHER" id="PTHR30065">
    <property type="entry name" value="FLAGELLAR BIOSYNTHETIC PROTEIN FLIR"/>
    <property type="match status" value="1"/>
</dbReference>
<keyword evidence="3" id="KW-1003">Cell membrane</keyword>
<dbReference type="STRING" id="100225.SAMN05421595_0275"/>
<organism evidence="8 9">
    <name type="scientific">Austwickia chelonae NBRC 105200</name>
    <dbReference type="NCBI Taxonomy" id="1184607"/>
    <lineage>
        <taxon>Bacteria</taxon>
        <taxon>Bacillati</taxon>
        <taxon>Actinomycetota</taxon>
        <taxon>Actinomycetes</taxon>
        <taxon>Micrococcales</taxon>
        <taxon>Dermatophilaceae</taxon>
        <taxon>Austwickia</taxon>
    </lineage>
</organism>
<dbReference type="PRINTS" id="PR00953">
    <property type="entry name" value="TYPE3IMRPROT"/>
</dbReference>
<keyword evidence="6 7" id="KW-0472">Membrane</keyword>